<reference evidence="5" key="1">
    <citation type="submission" date="2020-02" db="EMBL/GenBank/DDBJ databases">
        <authorList>
            <person name="Meier V. D."/>
        </authorList>
    </citation>
    <scope>NUCLEOTIDE SEQUENCE</scope>
    <source>
        <strain evidence="5">AVDCRST_MAG69</strain>
    </source>
</reference>
<dbReference type="InterPro" id="IPR036890">
    <property type="entry name" value="HATPase_C_sf"/>
</dbReference>
<dbReference type="AlphaFoldDB" id="A0A6J4RYU5"/>
<keyword evidence="3" id="KW-0902">Two-component regulatory system</keyword>
<evidence type="ECO:0000256" key="1">
    <source>
        <dbReference type="ARBA" id="ARBA00022679"/>
    </source>
</evidence>
<dbReference type="SUPFAM" id="SSF55874">
    <property type="entry name" value="ATPase domain of HSP90 chaperone/DNA topoisomerase II/histidine kinase"/>
    <property type="match status" value="1"/>
</dbReference>
<name>A0A6J4RYU5_9ACTN</name>
<dbReference type="GO" id="GO:0016301">
    <property type="term" value="F:kinase activity"/>
    <property type="evidence" value="ECO:0007669"/>
    <property type="project" value="UniProtKB-KW"/>
</dbReference>
<gene>
    <name evidence="5" type="ORF">AVDCRST_MAG69-833</name>
</gene>
<dbReference type="PANTHER" id="PTHR24421:SF61">
    <property type="entry name" value="OXYGEN SENSOR HISTIDINE KINASE NREB"/>
    <property type="match status" value="1"/>
</dbReference>
<dbReference type="GO" id="GO:0000160">
    <property type="term" value="P:phosphorelay signal transduction system"/>
    <property type="evidence" value="ECO:0007669"/>
    <property type="project" value="UniProtKB-KW"/>
</dbReference>
<dbReference type="InterPro" id="IPR029016">
    <property type="entry name" value="GAF-like_dom_sf"/>
</dbReference>
<dbReference type="InterPro" id="IPR003018">
    <property type="entry name" value="GAF"/>
</dbReference>
<keyword evidence="2" id="KW-0418">Kinase</keyword>
<evidence type="ECO:0000256" key="3">
    <source>
        <dbReference type="ARBA" id="ARBA00023012"/>
    </source>
</evidence>
<evidence type="ECO:0000256" key="2">
    <source>
        <dbReference type="ARBA" id="ARBA00022777"/>
    </source>
</evidence>
<dbReference type="Gene3D" id="3.30.565.10">
    <property type="entry name" value="Histidine kinase-like ATPase, C-terminal domain"/>
    <property type="match status" value="1"/>
</dbReference>
<dbReference type="Pfam" id="PF13185">
    <property type="entry name" value="GAF_2"/>
    <property type="match status" value="1"/>
</dbReference>
<evidence type="ECO:0000259" key="4">
    <source>
        <dbReference type="SMART" id="SM00065"/>
    </source>
</evidence>
<dbReference type="Gene3D" id="3.30.450.40">
    <property type="match status" value="1"/>
</dbReference>
<dbReference type="InterPro" id="IPR050482">
    <property type="entry name" value="Sensor_HK_TwoCompSys"/>
</dbReference>
<feature type="domain" description="GAF" evidence="4">
    <location>
        <begin position="38"/>
        <end position="186"/>
    </location>
</feature>
<dbReference type="SMART" id="SM00065">
    <property type="entry name" value="GAF"/>
    <property type="match status" value="1"/>
</dbReference>
<keyword evidence="1" id="KW-0808">Transferase</keyword>
<organism evidence="5">
    <name type="scientific">uncultured Solirubrobacteraceae bacterium</name>
    <dbReference type="NCBI Taxonomy" id="1162706"/>
    <lineage>
        <taxon>Bacteria</taxon>
        <taxon>Bacillati</taxon>
        <taxon>Actinomycetota</taxon>
        <taxon>Thermoleophilia</taxon>
        <taxon>Solirubrobacterales</taxon>
        <taxon>Solirubrobacteraceae</taxon>
        <taxon>environmental samples</taxon>
    </lineage>
</organism>
<protein>
    <recommendedName>
        <fullName evidence="4">GAF domain-containing protein</fullName>
    </recommendedName>
</protein>
<sequence length="382" mass="41558">MAQGVTDMATNAAAKPAVPIDTLEVFVELLSRVDENGSSDAFYGRLCEAVCRLADMDRAVIFRYDEARRRVRAVGAHNLDSEIFADEPFTLESAPLARRALVEDRVVEVDRVADAEVPDRFRELLRGDCTLVCTPMAAGGIWNGVILSDRGPGPRSLSAEERHLLWTLGKTAALVSATRIATRQQSKARQLEERIDLARDVHEGVIQRLFGVLLVLSSGTEIDGEARSRCAAELQAALKDLRRALQRPLGRSAPETNTTLIEEVQRLRREHRDLGLVLAPGSVNVAVPASLEPLAQSVLAEAVRNAHKHAAPDRVEVALARTDDLWVMEVVNDGVQDSGRRKAGMGLRLAALEALQAGGIVEFGEGRPGTWRVRLAVPLDGA</sequence>
<evidence type="ECO:0000313" key="5">
    <source>
        <dbReference type="EMBL" id="CAA9482048.1"/>
    </source>
</evidence>
<accession>A0A6J4RYU5</accession>
<dbReference type="PANTHER" id="PTHR24421">
    <property type="entry name" value="NITRATE/NITRITE SENSOR PROTEIN NARX-RELATED"/>
    <property type="match status" value="1"/>
</dbReference>
<dbReference type="EMBL" id="CADCVP010000104">
    <property type="protein sequence ID" value="CAA9482048.1"/>
    <property type="molecule type" value="Genomic_DNA"/>
</dbReference>
<dbReference type="SUPFAM" id="SSF55781">
    <property type="entry name" value="GAF domain-like"/>
    <property type="match status" value="1"/>
</dbReference>
<proteinExistence type="predicted"/>